<keyword evidence="1" id="KW-0472">Membrane</keyword>
<proteinExistence type="predicted"/>
<accession>A0A9P4TB86</accession>
<reference evidence="2" key="1">
    <citation type="submission" date="2019-04" db="EMBL/GenBank/DDBJ databases">
        <title>Sequencing of skin fungus with MAO and IRED activity.</title>
        <authorList>
            <person name="Marsaioli A.J."/>
            <person name="Bonatto J.M.C."/>
            <person name="Reis Junior O."/>
        </authorList>
    </citation>
    <scope>NUCLEOTIDE SEQUENCE</scope>
    <source>
        <strain evidence="2">30M1</strain>
    </source>
</reference>
<keyword evidence="1" id="KW-0812">Transmembrane</keyword>
<evidence type="ECO:0000313" key="3">
    <source>
        <dbReference type="Proteomes" id="UP000801428"/>
    </source>
</evidence>
<keyword evidence="3" id="KW-1185">Reference proteome</keyword>
<dbReference type="EMBL" id="SWKU01000014">
    <property type="protein sequence ID" value="KAF3000873.1"/>
    <property type="molecule type" value="Genomic_DNA"/>
</dbReference>
<feature type="transmembrane region" description="Helical" evidence="1">
    <location>
        <begin position="64"/>
        <end position="82"/>
    </location>
</feature>
<gene>
    <name evidence="2" type="ORF">E8E13_007650</name>
</gene>
<comment type="caution">
    <text evidence="2">The sequence shown here is derived from an EMBL/GenBank/DDBJ whole genome shotgun (WGS) entry which is preliminary data.</text>
</comment>
<organism evidence="2 3">
    <name type="scientific">Curvularia kusanoi</name>
    <name type="common">Cochliobolus kusanoi</name>
    <dbReference type="NCBI Taxonomy" id="90978"/>
    <lineage>
        <taxon>Eukaryota</taxon>
        <taxon>Fungi</taxon>
        <taxon>Dikarya</taxon>
        <taxon>Ascomycota</taxon>
        <taxon>Pezizomycotina</taxon>
        <taxon>Dothideomycetes</taxon>
        <taxon>Pleosporomycetidae</taxon>
        <taxon>Pleosporales</taxon>
        <taxon>Pleosporineae</taxon>
        <taxon>Pleosporaceae</taxon>
        <taxon>Curvularia</taxon>
    </lineage>
</organism>
<keyword evidence="1" id="KW-1133">Transmembrane helix</keyword>
<evidence type="ECO:0000313" key="2">
    <source>
        <dbReference type="EMBL" id="KAF3000873.1"/>
    </source>
</evidence>
<dbReference type="AlphaFoldDB" id="A0A9P4TB86"/>
<sequence>MDCTTSITNFAASYTTIYLLSKIPGNTIMDFAARICRFAVFYMIACVSVGFLYSMILLFANQPLVLAVAWLWWGIQFWGVIVEDSEVLEQMVRANFVDWPEILLARVDEMGWHG</sequence>
<feature type="transmembrane region" description="Helical" evidence="1">
    <location>
        <begin position="38"/>
        <end position="58"/>
    </location>
</feature>
<evidence type="ECO:0000256" key="1">
    <source>
        <dbReference type="SAM" id="Phobius"/>
    </source>
</evidence>
<protein>
    <submittedName>
        <fullName evidence="2">Uncharacterized protein</fullName>
    </submittedName>
</protein>
<dbReference type="Proteomes" id="UP000801428">
    <property type="component" value="Unassembled WGS sequence"/>
</dbReference>
<name>A0A9P4TB86_CURKU</name>